<keyword evidence="1" id="KW-0175">Coiled coil</keyword>
<dbReference type="Proteomes" id="UP000464495">
    <property type="component" value="Chromosome"/>
</dbReference>
<proteinExistence type="predicted"/>
<feature type="compositionally biased region" description="Low complexity" evidence="2">
    <location>
        <begin position="141"/>
        <end position="151"/>
    </location>
</feature>
<keyword evidence="4" id="KW-1185">Reference proteome</keyword>
<feature type="region of interest" description="Disordered" evidence="2">
    <location>
        <begin position="134"/>
        <end position="243"/>
    </location>
</feature>
<dbReference type="EMBL" id="CP046620">
    <property type="protein sequence ID" value="QHQ37213.1"/>
    <property type="molecule type" value="Genomic_DNA"/>
</dbReference>
<evidence type="ECO:0000313" key="3">
    <source>
        <dbReference type="EMBL" id="QHQ37213.1"/>
    </source>
</evidence>
<name>A0A6P1T681_9RHOB</name>
<dbReference type="KEGG" id="amaq:GO499_19495"/>
<reference evidence="3 4" key="1">
    <citation type="submission" date="2019-12" db="EMBL/GenBank/DDBJ databases">
        <title>Complete genome sequence of Algicella marina strain 9Alg 56(T) isolated from the red alga Tichocarpus crinitus.</title>
        <authorList>
            <person name="Kim S.-G."/>
            <person name="Nedashkovskaya O.I."/>
        </authorList>
    </citation>
    <scope>NUCLEOTIDE SEQUENCE [LARGE SCALE GENOMIC DNA]</scope>
    <source>
        <strain evidence="3 4">9Alg 56</strain>
    </source>
</reference>
<protein>
    <recommendedName>
        <fullName evidence="5">Cell envelope integrity protein TolA</fullName>
    </recommendedName>
</protein>
<dbReference type="RefSeq" id="WP_161863755.1">
    <property type="nucleotide sequence ID" value="NZ_CP046620.1"/>
</dbReference>
<evidence type="ECO:0000313" key="4">
    <source>
        <dbReference type="Proteomes" id="UP000464495"/>
    </source>
</evidence>
<evidence type="ECO:0008006" key="5">
    <source>
        <dbReference type="Google" id="ProtNLM"/>
    </source>
</evidence>
<feature type="coiled-coil region" evidence="1">
    <location>
        <begin position="252"/>
        <end position="320"/>
    </location>
</feature>
<feature type="compositionally biased region" description="Acidic residues" evidence="2">
    <location>
        <begin position="196"/>
        <end position="233"/>
    </location>
</feature>
<sequence length="433" mass="46255">MKTGFAISGGAHAVFLLIAAFGLPWLDPHEQKQETVTTVELIDASEFNQPPPSAPEVAPDIAMTEFETMEIPSFEDEFDVEVAEADVAPEETVQDYVEDPSEQDKAADLSALLEALAQPEVAVDVGEIEEVADTQIATNMPATSIPSAPRAPSRPTPSLPGASSSNAPPRSPGLPPPPKESSPKIDTSSDTPKEEDPVEEQPEETPVAEEQPEETPEEVVEDQPEEPTPEELEAQQLASVRPRVKPRDFEKVVSAQEQIAAVMAEAARIKAEQEAAAAAEAEAAQQAEQETADAEAKAIADALKQAEAEAEAQAAAAAARDVPLGPPINSVDSSAFFARIADCWVFDPGTANANQIVFTLRFALEPDGSVVGGSVEVVEPSDWRKPGLEQAVTSAIRAVNRCGNKNMILPAESYGRWQNAQLTFDPRRKALSW</sequence>
<feature type="compositionally biased region" description="Pro residues" evidence="2">
    <location>
        <begin position="169"/>
        <end position="180"/>
    </location>
</feature>
<gene>
    <name evidence="3" type="ORF">GO499_19495</name>
</gene>
<accession>A0A6P1T681</accession>
<evidence type="ECO:0000256" key="1">
    <source>
        <dbReference type="SAM" id="Coils"/>
    </source>
</evidence>
<dbReference type="Gene3D" id="3.30.1150.10">
    <property type="match status" value="1"/>
</dbReference>
<evidence type="ECO:0000256" key="2">
    <source>
        <dbReference type="SAM" id="MobiDB-lite"/>
    </source>
</evidence>
<organism evidence="3 4">
    <name type="scientific">Algicella marina</name>
    <dbReference type="NCBI Taxonomy" id="2683284"/>
    <lineage>
        <taxon>Bacteria</taxon>
        <taxon>Pseudomonadati</taxon>
        <taxon>Pseudomonadota</taxon>
        <taxon>Alphaproteobacteria</taxon>
        <taxon>Rhodobacterales</taxon>
        <taxon>Paracoccaceae</taxon>
        <taxon>Algicella</taxon>
    </lineage>
</organism>
<dbReference type="AlphaFoldDB" id="A0A6P1T681"/>